<accession>A0ABN9UKS1</accession>
<reference evidence="3" key="1">
    <citation type="submission" date="2023-10" db="EMBL/GenBank/DDBJ databases">
        <authorList>
            <person name="Chen Y."/>
            <person name="Shah S."/>
            <person name="Dougan E. K."/>
            <person name="Thang M."/>
            <person name="Chan C."/>
        </authorList>
    </citation>
    <scope>NUCLEOTIDE SEQUENCE [LARGE SCALE GENOMIC DNA]</scope>
</reference>
<comment type="caution">
    <text evidence="3">The sequence shown here is derived from an EMBL/GenBank/DDBJ whole genome shotgun (WGS) entry which is preliminary data.</text>
</comment>
<dbReference type="InterPro" id="IPR001214">
    <property type="entry name" value="SET_dom"/>
</dbReference>
<keyword evidence="4" id="KW-1185">Reference proteome</keyword>
<feature type="coiled-coil region" evidence="1">
    <location>
        <begin position="9"/>
        <end position="36"/>
    </location>
</feature>
<evidence type="ECO:0000256" key="1">
    <source>
        <dbReference type="SAM" id="Coils"/>
    </source>
</evidence>
<organism evidence="3 4">
    <name type="scientific">Prorocentrum cordatum</name>
    <dbReference type="NCBI Taxonomy" id="2364126"/>
    <lineage>
        <taxon>Eukaryota</taxon>
        <taxon>Sar</taxon>
        <taxon>Alveolata</taxon>
        <taxon>Dinophyceae</taxon>
        <taxon>Prorocentrales</taxon>
        <taxon>Prorocentraceae</taxon>
        <taxon>Prorocentrum</taxon>
    </lineage>
</organism>
<proteinExistence type="predicted"/>
<dbReference type="SUPFAM" id="SSF82199">
    <property type="entry name" value="SET domain"/>
    <property type="match status" value="1"/>
</dbReference>
<evidence type="ECO:0000313" key="3">
    <source>
        <dbReference type="EMBL" id="CAK0860327.1"/>
    </source>
</evidence>
<evidence type="ECO:0000259" key="2">
    <source>
        <dbReference type="PROSITE" id="PS50280"/>
    </source>
</evidence>
<gene>
    <name evidence="3" type="ORF">PCOR1329_LOCUS49328</name>
</gene>
<dbReference type="Proteomes" id="UP001189429">
    <property type="component" value="Unassembled WGS sequence"/>
</dbReference>
<protein>
    <recommendedName>
        <fullName evidence="2">SET domain-containing protein</fullName>
    </recommendedName>
</protein>
<dbReference type="Gene3D" id="2.170.270.10">
    <property type="entry name" value="SET domain"/>
    <property type="match status" value="1"/>
</dbReference>
<evidence type="ECO:0000313" key="4">
    <source>
        <dbReference type="Proteomes" id="UP001189429"/>
    </source>
</evidence>
<dbReference type="Pfam" id="PF00856">
    <property type="entry name" value="SET"/>
    <property type="match status" value="1"/>
</dbReference>
<dbReference type="InterPro" id="IPR046341">
    <property type="entry name" value="SET_dom_sf"/>
</dbReference>
<feature type="domain" description="SET" evidence="2">
    <location>
        <begin position="84"/>
        <end position="223"/>
    </location>
</feature>
<dbReference type="SMART" id="SM00317">
    <property type="entry name" value="SET"/>
    <property type="match status" value="1"/>
</dbReference>
<dbReference type="EMBL" id="CAUYUJ010015966">
    <property type="protein sequence ID" value="CAK0860327.1"/>
    <property type="molecule type" value="Genomic_DNA"/>
</dbReference>
<sequence>MAAAAGAADAELRREVEALRGEVAALRKSAEVSRKENLLLRSRVAELEARPAAGGGRPPRAAGRAPAIGEEERRALLRHLREEASVHLGPSTIAGVGVFAFREIAEGVDPFEVCNAHLAAEERFITFSGAEIRDFAEPVRERVKEFFAPLTEEDGWTPQQDESGEPTYGVLATGLNSLNISWFLNHSDEPNVVFKDAEDEGSFNTYVTRRRIRAGEELTADYRELGREYHALVARGS</sequence>
<name>A0ABN9UKS1_9DINO</name>
<keyword evidence="1" id="KW-0175">Coiled coil</keyword>
<dbReference type="PROSITE" id="PS50280">
    <property type="entry name" value="SET"/>
    <property type="match status" value="1"/>
</dbReference>